<comment type="caution">
    <text evidence="2">The sequence shown here is derived from an EMBL/GenBank/DDBJ whole genome shotgun (WGS) entry which is preliminary data.</text>
</comment>
<dbReference type="SUPFAM" id="SSF48452">
    <property type="entry name" value="TPR-like"/>
    <property type="match status" value="1"/>
</dbReference>
<proteinExistence type="predicted"/>
<sequence length="546" mass="58402">MRFDQSPSPTGGGDRGGGTASGWGRLGVTLPFARAACAERKLLNALTPPLAPPLKREGKTCRIVSILLSLACSAAAQSPLDADLDRAAAGFERAATEAPDEVETLAAAAGAHYQDGHVDEAVAALDRAAALAFRAGATGRSFELSLTAAEALRSQGRLADAAERFQQAALRNPRDPRAAAAHATAIEALGATLDPARPDQLAAYAKLLEQHLATWSDAPTAQAARWGRVELLARRRQWEPLLDALAQIDAGDPHYERSRELLVAAHAGCLAEEPSKERLMTAWNDLQPLIFVNPTKWPDAWTPLQREAALTLARGALESDADGLENARRLLRQALAARPLPDPAWERRAAVTLVVSSLAAGDSGEAAKAIESAYPGPADERRQLLETTHRRLLARAGSLLDEADRLERSVVALEGGEGDGVGAAAALADAGRDADARRLYERLAAERPDDRGVQVAYARLLAQSKDAAERAAALARWRAIESRSNAGSDDWFEARLARVRLMTELGQHGDARKLLAITRLLEPTLGGDKRRAEFDELSKMLGEASR</sequence>
<feature type="compositionally biased region" description="Gly residues" evidence="1">
    <location>
        <begin position="10"/>
        <end position="20"/>
    </location>
</feature>
<evidence type="ECO:0000313" key="2">
    <source>
        <dbReference type="EMBL" id="TWT96836.1"/>
    </source>
</evidence>
<evidence type="ECO:0000313" key="3">
    <source>
        <dbReference type="Proteomes" id="UP000317421"/>
    </source>
</evidence>
<accession>A0A5C6ABL8</accession>
<reference evidence="2 3" key="1">
    <citation type="submission" date="2019-02" db="EMBL/GenBank/DDBJ databases">
        <title>Deep-cultivation of Planctomycetes and their phenomic and genomic characterization uncovers novel biology.</title>
        <authorList>
            <person name="Wiegand S."/>
            <person name="Jogler M."/>
            <person name="Boedeker C."/>
            <person name="Pinto D."/>
            <person name="Vollmers J."/>
            <person name="Rivas-Marin E."/>
            <person name="Kohn T."/>
            <person name="Peeters S.H."/>
            <person name="Heuer A."/>
            <person name="Rast P."/>
            <person name="Oberbeckmann S."/>
            <person name="Bunk B."/>
            <person name="Jeske O."/>
            <person name="Meyerdierks A."/>
            <person name="Storesund J.E."/>
            <person name="Kallscheuer N."/>
            <person name="Luecker S."/>
            <person name="Lage O.M."/>
            <person name="Pohl T."/>
            <person name="Merkel B.J."/>
            <person name="Hornburger P."/>
            <person name="Mueller R.-W."/>
            <person name="Bruemmer F."/>
            <person name="Labrenz M."/>
            <person name="Spormann A.M."/>
            <person name="Op Den Camp H."/>
            <person name="Overmann J."/>
            <person name="Amann R."/>
            <person name="Jetten M.S.M."/>
            <person name="Mascher T."/>
            <person name="Medema M.H."/>
            <person name="Devos D.P."/>
            <person name="Kaster A.-K."/>
            <person name="Ovreas L."/>
            <person name="Rohde M."/>
            <person name="Galperin M.Y."/>
            <person name="Jogler C."/>
        </authorList>
    </citation>
    <scope>NUCLEOTIDE SEQUENCE [LARGE SCALE GENOMIC DNA]</scope>
    <source>
        <strain evidence="2 3">Pla108</strain>
    </source>
</reference>
<organism evidence="2 3">
    <name type="scientific">Botrimarina colliarenosi</name>
    <dbReference type="NCBI Taxonomy" id="2528001"/>
    <lineage>
        <taxon>Bacteria</taxon>
        <taxon>Pseudomonadati</taxon>
        <taxon>Planctomycetota</taxon>
        <taxon>Planctomycetia</taxon>
        <taxon>Pirellulales</taxon>
        <taxon>Lacipirellulaceae</taxon>
        <taxon>Botrimarina</taxon>
    </lineage>
</organism>
<protein>
    <recommendedName>
        <fullName evidence="4">Tetratricopeptide repeat protein</fullName>
    </recommendedName>
</protein>
<gene>
    <name evidence="2" type="ORF">Pla108_26100</name>
</gene>
<name>A0A5C6ABL8_9BACT</name>
<dbReference type="AlphaFoldDB" id="A0A5C6ABL8"/>
<dbReference type="Proteomes" id="UP000317421">
    <property type="component" value="Unassembled WGS sequence"/>
</dbReference>
<feature type="region of interest" description="Disordered" evidence="1">
    <location>
        <begin position="1"/>
        <end position="20"/>
    </location>
</feature>
<evidence type="ECO:0000256" key="1">
    <source>
        <dbReference type="SAM" id="MobiDB-lite"/>
    </source>
</evidence>
<dbReference type="EMBL" id="SJPR01000003">
    <property type="protein sequence ID" value="TWT96836.1"/>
    <property type="molecule type" value="Genomic_DNA"/>
</dbReference>
<dbReference type="Gene3D" id="1.25.40.10">
    <property type="entry name" value="Tetratricopeptide repeat domain"/>
    <property type="match status" value="2"/>
</dbReference>
<dbReference type="InterPro" id="IPR011990">
    <property type="entry name" value="TPR-like_helical_dom_sf"/>
</dbReference>
<keyword evidence="3" id="KW-1185">Reference proteome</keyword>
<evidence type="ECO:0008006" key="4">
    <source>
        <dbReference type="Google" id="ProtNLM"/>
    </source>
</evidence>